<accession>A0A1X7TXS2</accession>
<organism evidence="2">
    <name type="scientific">Amphimedon queenslandica</name>
    <name type="common">Sponge</name>
    <dbReference type="NCBI Taxonomy" id="400682"/>
    <lineage>
        <taxon>Eukaryota</taxon>
        <taxon>Metazoa</taxon>
        <taxon>Porifera</taxon>
        <taxon>Demospongiae</taxon>
        <taxon>Heteroscleromorpha</taxon>
        <taxon>Haplosclerida</taxon>
        <taxon>Niphatidae</taxon>
        <taxon>Amphimedon</taxon>
    </lineage>
</organism>
<dbReference type="GO" id="GO:0005929">
    <property type="term" value="C:cilium"/>
    <property type="evidence" value="ECO:0007669"/>
    <property type="project" value="TreeGrafter"/>
</dbReference>
<dbReference type="GO" id="GO:0048487">
    <property type="term" value="F:beta-tubulin binding"/>
    <property type="evidence" value="ECO:0007669"/>
    <property type="project" value="InterPro"/>
</dbReference>
<feature type="coiled-coil region" evidence="1">
    <location>
        <begin position="165"/>
        <end position="249"/>
    </location>
</feature>
<keyword evidence="1" id="KW-0175">Coiled coil</keyword>
<dbReference type="AlphaFoldDB" id="A0A1X7TXS2"/>
<protein>
    <submittedName>
        <fullName evidence="2">Uncharacterized protein</fullName>
    </submittedName>
</protein>
<dbReference type="GO" id="GO:0030992">
    <property type="term" value="C:intraciliary transport particle B"/>
    <property type="evidence" value="ECO:0007669"/>
    <property type="project" value="InterPro"/>
</dbReference>
<dbReference type="InParanoid" id="A0A1X7TXS2"/>
<evidence type="ECO:0000313" key="2">
    <source>
        <dbReference type="EnsemblMetazoa" id="Aqu2.1.19906_001"/>
    </source>
</evidence>
<dbReference type="GO" id="GO:0035735">
    <property type="term" value="P:intraciliary transport involved in cilium assembly"/>
    <property type="evidence" value="ECO:0007669"/>
    <property type="project" value="TreeGrafter"/>
</dbReference>
<reference evidence="2" key="1">
    <citation type="submission" date="2017-05" db="UniProtKB">
        <authorList>
            <consortium name="EnsemblMetazoa"/>
        </authorList>
    </citation>
    <scope>IDENTIFICATION</scope>
</reference>
<dbReference type="PANTHER" id="PTHR31432">
    <property type="entry name" value="INTRAFLAGELLAR TRANSPORT PROTEIN 74 HOMOLOG"/>
    <property type="match status" value="1"/>
</dbReference>
<dbReference type="OrthoDB" id="444379at2759"/>
<sequence length="570" mass="65660">MVIEGFLLGSGRLQTGSFRIGTGMRPGSRGVGGIGGGALNSQVVISDRPVTGQGLGGMGTGVKGPQRQVQDKSYYLGLLRSKIGELNNEVMKLTRELDSLQQESATYMTYEKRAEVLASEVEDLRGELGDYNTLIDKLNTETEIEAIIEDYSALCHQNEIESRTIDSLFAEKHQHEIKANQLETEIEQEKQLTETLIESMDEEVRSKYHQLKLENAQIKEDAEQKEKELESLTEKAKMLKEEVATSDLKQRAFQLHQQLAEVTAKRDEWKQKEKETPEQERERLLKQVKRDNQEIASLERRSDELRDELDKHQESLRQTEANLDEAQGEKAAKIKELKAKEDERQSYIDSFEDLKKAEMEKLENLQEMIVGVLEHISEAIVESENLPSVSQYQELQEDLLYKQEEVKKASKTANTLESQNAQLQKDLHNINEMEDKIKKELETLKENISTMEQEVEVFSDLEKLRNDQEMIEKGLIVEREKLAQRKIAVKKNTEEVQAVYENEKAILAKDETYTQLGNLERKLQHIEQNNFVMKEFIATRQMEGNYKQVAERVQQLQKDYNELLIQAIQP</sequence>
<evidence type="ECO:0000256" key="1">
    <source>
        <dbReference type="SAM" id="Coils"/>
    </source>
</evidence>
<dbReference type="PANTHER" id="PTHR31432:SF0">
    <property type="entry name" value="INTRAFLAGELLAR TRANSPORT PROTEIN 74 HOMOLOG"/>
    <property type="match status" value="1"/>
</dbReference>
<dbReference type="InterPro" id="IPR029602">
    <property type="entry name" value="IFT74"/>
</dbReference>
<feature type="coiled-coil region" evidence="1">
    <location>
        <begin position="392"/>
        <end position="461"/>
    </location>
</feature>
<feature type="coiled-coil region" evidence="1">
    <location>
        <begin position="281"/>
        <end position="368"/>
    </location>
</feature>
<feature type="coiled-coil region" evidence="1">
    <location>
        <begin position="76"/>
        <end position="141"/>
    </location>
</feature>
<name>A0A1X7TXS2_AMPQE</name>
<feature type="coiled-coil region" evidence="1">
    <location>
        <begin position="509"/>
        <end position="566"/>
    </location>
</feature>
<dbReference type="eggNOG" id="ENOG502QS4E">
    <property type="taxonomic scope" value="Eukaryota"/>
</dbReference>
<dbReference type="STRING" id="400682.A0A1X7TXS2"/>
<dbReference type="EnsemblMetazoa" id="Aqu2.1.19906_001">
    <property type="protein sequence ID" value="Aqu2.1.19906_001"/>
    <property type="gene ID" value="Aqu2.1.19906"/>
</dbReference>
<proteinExistence type="predicted"/>